<feature type="chain" id="PRO_5019158422" evidence="1">
    <location>
        <begin position="24"/>
        <end position="194"/>
    </location>
</feature>
<gene>
    <name evidence="2" type="ORF">BC936DRAFT_148876</name>
</gene>
<dbReference type="GO" id="GO:0008081">
    <property type="term" value="F:phosphoric diester hydrolase activity"/>
    <property type="evidence" value="ECO:0007669"/>
    <property type="project" value="InterPro"/>
</dbReference>
<organism evidence="2 3">
    <name type="scientific">Jimgerdemannia flammicorona</name>
    <dbReference type="NCBI Taxonomy" id="994334"/>
    <lineage>
        <taxon>Eukaryota</taxon>
        <taxon>Fungi</taxon>
        <taxon>Fungi incertae sedis</taxon>
        <taxon>Mucoromycota</taxon>
        <taxon>Mucoromycotina</taxon>
        <taxon>Endogonomycetes</taxon>
        <taxon>Endogonales</taxon>
        <taxon>Endogonaceae</taxon>
        <taxon>Jimgerdemannia</taxon>
    </lineage>
</organism>
<reference evidence="2 3" key="1">
    <citation type="journal article" date="2018" name="New Phytol.">
        <title>Phylogenomics of Endogonaceae and evolution of mycorrhizas within Mucoromycota.</title>
        <authorList>
            <person name="Chang Y."/>
            <person name="Desiro A."/>
            <person name="Na H."/>
            <person name="Sandor L."/>
            <person name="Lipzen A."/>
            <person name="Clum A."/>
            <person name="Barry K."/>
            <person name="Grigoriev I.V."/>
            <person name="Martin F.M."/>
            <person name="Stajich J.E."/>
            <person name="Smith M.E."/>
            <person name="Bonito G."/>
            <person name="Spatafora J.W."/>
        </authorList>
    </citation>
    <scope>NUCLEOTIDE SEQUENCE [LARGE SCALE GENOMIC DNA]</scope>
    <source>
        <strain evidence="2 3">GMNB39</strain>
    </source>
</reference>
<protein>
    <submittedName>
        <fullName evidence="2">PLC-like phosphodiesterase</fullName>
    </submittedName>
</protein>
<dbReference type="GO" id="GO:0006629">
    <property type="term" value="P:lipid metabolic process"/>
    <property type="evidence" value="ECO:0007669"/>
    <property type="project" value="InterPro"/>
</dbReference>
<evidence type="ECO:0000313" key="3">
    <source>
        <dbReference type="Proteomes" id="UP000268093"/>
    </source>
</evidence>
<dbReference type="Pfam" id="PF26146">
    <property type="entry name" value="PI-PLC_X"/>
    <property type="match status" value="1"/>
</dbReference>
<sequence>MHLRTTLPLVFLASLACLHPAAAAATTTQACNGDATFCVRKYSQVTYVTTHNSYAYQSGNVAANQRYDIVTQLNDGVRGFMLDAHYKLDTNPNGIQLCHASCSLLDSGDLLTTLQQMNQWLLVNPTEVVTIFWENFDNIPAATFNTAYLQSGIMNIVYTQPAATLDWPTLGDLVKQNKRVINFIDRGADAAVPW</sequence>
<evidence type="ECO:0000256" key="1">
    <source>
        <dbReference type="SAM" id="SignalP"/>
    </source>
</evidence>
<dbReference type="PROSITE" id="PS51257">
    <property type="entry name" value="PROKAR_LIPOPROTEIN"/>
    <property type="match status" value="1"/>
</dbReference>
<dbReference type="Gene3D" id="3.20.20.190">
    <property type="entry name" value="Phosphatidylinositol (PI) phosphodiesterase"/>
    <property type="match status" value="1"/>
</dbReference>
<keyword evidence="3" id="KW-1185">Reference proteome</keyword>
<dbReference type="Proteomes" id="UP000268093">
    <property type="component" value="Unassembled WGS sequence"/>
</dbReference>
<dbReference type="OrthoDB" id="7984201at2759"/>
<dbReference type="PANTHER" id="PTHR13593:SF140">
    <property type="entry name" value="PLC-LIKE PHOSPHODIESTERASE"/>
    <property type="match status" value="1"/>
</dbReference>
<dbReference type="PANTHER" id="PTHR13593">
    <property type="match status" value="1"/>
</dbReference>
<proteinExistence type="predicted"/>
<name>A0A433D241_9FUNG</name>
<accession>A0A433D241</accession>
<dbReference type="EMBL" id="RBNI01008158">
    <property type="protein sequence ID" value="RUP44909.1"/>
    <property type="molecule type" value="Genomic_DNA"/>
</dbReference>
<feature type="signal peptide" evidence="1">
    <location>
        <begin position="1"/>
        <end position="23"/>
    </location>
</feature>
<dbReference type="SUPFAM" id="SSF51695">
    <property type="entry name" value="PLC-like phosphodiesterases"/>
    <property type="match status" value="1"/>
</dbReference>
<keyword evidence="1" id="KW-0732">Signal</keyword>
<dbReference type="InterPro" id="IPR051057">
    <property type="entry name" value="PI-PLC_domain"/>
</dbReference>
<evidence type="ECO:0000313" key="2">
    <source>
        <dbReference type="EMBL" id="RUP44909.1"/>
    </source>
</evidence>
<dbReference type="AlphaFoldDB" id="A0A433D241"/>
<comment type="caution">
    <text evidence="2">The sequence shown here is derived from an EMBL/GenBank/DDBJ whole genome shotgun (WGS) entry which is preliminary data.</text>
</comment>
<dbReference type="InterPro" id="IPR017946">
    <property type="entry name" value="PLC-like_Pdiesterase_TIM-brl"/>
</dbReference>